<dbReference type="EMBL" id="FN655581">
    <property type="protein sequence ID" value="CBY39586.1"/>
    <property type="molecule type" value="Genomic_DNA"/>
</dbReference>
<dbReference type="Pfam" id="PF13639">
    <property type="entry name" value="zf-RING_2"/>
    <property type="match status" value="1"/>
</dbReference>
<name>E4YVV1_OIKDI</name>
<evidence type="ECO:0000256" key="5">
    <source>
        <dbReference type="SAM" id="Coils"/>
    </source>
</evidence>
<keyword evidence="1" id="KW-0479">Metal-binding</keyword>
<dbReference type="Gene3D" id="3.30.40.10">
    <property type="entry name" value="Zinc/RING finger domain, C3HC4 (zinc finger)"/>
    <property type="match status" value="1"/>
</dbReference>
<evidence type="ECO:0000256" key="2">
    <source>
        <dbReference type="ARBA" id="ARBA00022771"/>
    </source>
</evidence>
<dbReference type="Proteomes" id="UP000011014">
    <property type="component" value="Unassembled WGS sequence"/>
</dbReference>
<feature type="coiled-coil region" evidence="5">
    <location>
        <begin position="13"/>
        <end position="43"/>
    </location>
</feature>
<accession>E4YVV1</accession>
<organism evidence="7">
    <name type="scientific">Oikopleura dioica</name>
    <name type="common">Tunicate</name>
    <dbReference type="NCBI Taxonomy" id="34765"/>
    <lineage>
        <taxon>Eukaryota</taxon>
        <taxon>Metazoa</taxon>
        <taxon>Chordata</taxon>
        <taxon>Tunicata</taxon>
        <taxon>Appendicularia</taxon>
        <taxon>Copelata</taxon>
        <taxon>Oikopleuridae</taxon>
        <taxon>Oikopleura</taxon>
    </lineage>
</organism>
<evidence type="ECO:0000259" key="6">
    <source>
        <dbReference type="PROSITE" id="PS50089"/>
    </source>
</evidence>
<proteinExistence type="predicted"/>
<dbReference type="AlphaFoldDB" id="E4YVV1"/>
<dbReference type="PROSITE" id="PS50089">
    <property type="entry name" value="ZF_RING_2"/>
    <property type="match status" value="1"/>
</dbReference>
<dbReference type="SUPFAM" id="SSF57850">
    <property type="entry name" value="RING/U-box"/>
    <property type="match status" value="1"/>
</dbReference>
<evidence type="ECO:0000256" key="3">
    <source>
        <dbReference type="ARBA" id="ARBA00022833"/>
    </source>
</evidence>
<evidence type="ECO:0000256" key="4">
    <source>
        <dbReference type="PROSITE-ProRule" id="PRU00175"/>
    </source>
</evidence>
<evidence type="ECO:0000313" key="7">
    <source>
        <dbReference type="EMBL" id="CBY39586.1"/>
    </source>
</evidence>
<dbReference type="InterPro" id="IPR037381">
    <property type="entry name" value="RFWD3"/>
</dbReference>
<dbReference type="GO" id="GO:0016567">
    <property type="term" value="P:protein ubiquitination"/>
    <property type="evidence" value="ECO:0007669"/>
    <property type="project" value="InterPro"/>
</dbReference>
<dbReference type="GO" id="GO:0008270">
    <property type="term" value="F:zinc ion binding"/>
    <property type="evidence" value="ECO:0007669"/>
    <property type="project" value="UniProtKB-KW"/>
</dbReference>
<dbReference type="SMART" id="SM00184">
    <property type="entry name" value="RING"/>
    <property type="match status" value="1"/>
</dbReference>
<evidence type="ECO:0000256" key="1">
    <source>
        <dbReference type="ARBA" id="ARBA00022723"/>
    </source>
</evidence>
<dbReference type="GO" id="GO:0004842">
    <property type="term" value="F:ubiquitin-protein transferase activity"/>
    <property type="evidence" value="ECO:0007669"/>
    <property type="project" value="InterPro"/>
</dbReference>
<reference evidence="7" key="1">
    <citation type="journal article" date="2010" name="Science">
        <title>Plasticity of animal genome architecture unmasked by rapid evolution of a pelagic tunicate.</title>
        <authorList>
            <person name="Denoeud F."/>
            <person name="Henriet S."/>
            <person name="Mungpakdee S."/>
            <person name="Aury J.M."/>
            <person name="Da Silva C."/>
            <person name="Brinkmann H."/>
            <person name="Mikhaleva J."/>
            <person name="Olsen L.C."/>
            <person name="Jubin C."/>
            <person name="Canestro C."/>
            <person name="Bouquet J.M."/>
            <person name="Danks G."/>
            <person name="Poulain J."/>
            <person name="Campsteijn C."/>
            <person name="Adamski M."/>
            <person name="Cross I."/>
            <person name="Yadetie F."/>
            <person name="Muffato M."/>
            <person name="Louis A."/>
            <person name="Butcher S."/>
            <person name="Tsagkogeorga G."/>
            <person name="Konrad A."/>
            <person name="Singh S."/>
            <person name="Jensen M.F."/>
            <person name="Cong E.H."/>
            <person name="Eikeseth-Otteraa H."/>
            <person name="Noel B."/>
            <person name="Anthouard V."/>
            <person name="Porcel B.M."/>
            <person name="Kachouri-Lafond R."/>
            <person name="Nishino A."/>
            <person name="Ugolini M."/>
            <person name="Chourrout P."/>
            <person name="Nishida H."/>
            <person name="Aasland R."/>
            <person name="Huzurbazar S."/>
            <person name="Westhof E."/>
            <person name="Delsuc F."/>
            <person name="Lehrach H."/>
            <person name="Reinhardt R."/>
            <person name="Weissenbach J."/>
            <person name="Roy S.W."/>
            <person name="Artiguenave F."/>
            <person name="Postlethwait J.H."/>
            <person name="Manak J.R."/>
            <person name="Thompson E.M."/>
            <person name="Jaillon O."/>
            <person name="Du Pasquier L."/>
            <person name="Boudinot P."/>
            <person name="Liberles D.A."/>
            <person name="Volff J.N."/>
            <person name="Philippe H."/>
            <person name="Lenhard B."/>
            <person name="Roest Crollius H."/>
            <person name="Wincker P."/>
            <person name="Chourrout D."/>
        </authorList>
    </citation>
    <scope>NUCLEOTIDE SEQUENCE [LARGE SCALE GENOMIC DNA]</scope>
</reference>
<dbReference type="GO" id="GO:0036297">
    <property type="term" value="P:interstrand cross-link repair"/>
    <property type="evidence" value="ECO:0007669"/>
    <property type="project" value="InterPro"/>
</dbReference>
<dbReference type="PANTHER" id="PTHR16047:SF7">
    <property type="entry name" value="E3 UBIQUITIN-PROTEIN LIGASE RFWD3"/>
    <property type="match status" value="1"/>
</dbReference>
<feature type="domain" description="RING-type" evidence="6">
    <location>
        <begin position="46"/>
        <end position="91"/>
    </location>
</feature>
<dbReference type="InterPro" id="IPR013083">
    <property type="entry name" value="Znf_RING/FYVE/PHD"/>
</dbReference>
<dbReference type="GO" id="GO:0005634">
    <property type="term" value="C:nucleus"/>
    <property type="evidence" value="ECO:0007669"/>
    <property type="project" value="InterPro"/>
</dbReference>
<keyword evidence="2 4" id="KW-0863">Zinc-finger</keyword>
<dbReference type="InterPro" id="IPR001841">
    <property type="entry name" value="Znf_RING"/>
</dbReference>
<protein>
    <recommendedName>
        <fullName evidence="6">RING-type domain-containing protein</fullName>
    </recommendedName>
</protein>
<keyword evidence="5" id="KW-0175">Coiled coil</keyword>
<gene>
    <name evidence="7" type="ORF">GSOID_T00020158001</name>
</gene>
<dbReference type="PANTHER" id="PTHR16047">
    <property type="entry name" value="RFWD3 PROTEIN"/>
    <property type="match status" value="1"/>
</dbReference>
<sequence>MLYLSQQGTGLSVEELEKIRKENENLKKKLEKTEDKFDELEARLQCPICLSDYNDQQHYTVKIKCGHVFGKSCLQKAFTRSGVSPHCPICKKASKIQQAIRIYI</sequence>
<keyword evidence="3" id="KW-0862">Zinc</keyword>